<evidence type="ECO:0000313" key="2">
    <source>
        <dbReference type="Proteomes" id="UP000178127"/>
    </source>
</evidence>
<reference evidence="1 2" key="1">
    <citation type="journal article" date="2016" name="Nat. Commun.">
        <title>Thousands of microbial genomes shed light on interconnected biogeochemical processes in an aquifer system.</title>
        <authorList>
            <person name="Anantharaman K."/>
            <person name="Brown C.T."/>
            <person name="Hug L.A."/>
            <person name="Sharon I."/>
            <person name="Castelle C.J."/>
            <person name="Probst A.J."/>
            <person name="Thomas B.C."/>
            <person name="Singh A."/>
            <person name="Wilkins M.J."/>
            <person name="Karaoz U."/>
            <person name="Brodie E.L."/>
            <person name="Williams K.H."/>
            <person name="Hubbard S.S."/>
            <person name="Banfield J.F."/>
        </authorList>
    </citation>
    <scope>NUCLEOTIDE SEQUENCE [LARGE SCALE GENOMIC DNA]</scope>
</reference>
<proteinExistence type="predicted"/>
<evidence type="ECO:0000313" key="1">
    <source>
        <dbReference type="EMBL" id="OGC53015.1"/>
    </source>
</evidence>
<sequence>MPVLSVVFGDSSVSFLFLDSLTDYKFYNFPYIYSHELFISQCTEGNFYAEMLGVVCKALNKDPKNYQIILGGYPETPSMHVDHVSEQPISEIINYGSIYHAVILNNTSLISPSSCFSAFPAKYSNGLSSDEEYKNAKTNYFANLNAFPMYKPGYGVDPTFLIEKDNIVRLFDVSPKNPGMEKDKFILFTGERFLNMEDKDSKSVLLCLDLLKKPGIFQIKIDKNNLYPTMALAQAYDQTYENLILETEFMSLCPLINAPGQSELLIYNENNESKYMELPPDTIFFLPASENNQVSIKIKNQMLGNIEKYIKGGTLGLIVDTRDKSNEKTYTQKYVSKNIREWISVLDKTLCMHRF</sequence>
<organism evidence="1 2">
    <name type="scientific">candidate division WWE3 bacterium RIFCSPHIGHO2_02_FULL_38_14</name>
    <dbReference type="NCBI Taxonomy" id="1802620"/>
    <lineage>
        <taxon>Bacteria</taxon>
        <taxon>Katanobacteria</taxon>
    </lineage>
</organism>
<dbReference type="AlphaFoldDB" id="A0A1F4V743"/>
<gene>
    <name evidence="1" type="ORF">A3D91_01755</name>
</gene>
<dbReference type="STRING" id="1802620.A3D91_01755"/>
<comment type="caution">
    <text evidence="1">The sequence shown here is derived from an EMBL/GenBank/DDBJ whole genome shotgun (WGS) entry which is preliminary data.</text>
</comment>
<accession>A0A1F4V743</accession>
<dbReference type="Proteomes" id="UP000178127">
    <property type="component" value="Unassembled WGS sequence"/>
</dbReference>
<dbReference type="EMBL" id="MEVD01000016">
    <property type="protein sequence ID" value="OGC53015.1"/>
    <property type="molecule type" value="Genomic_DNA"/>
</dbReference>
<name>A0A1F4V743_UNCKA</name>
<protein>
    <submittedName>
        <fullName evidence="1">Uncharacterized protein</fullName>
    </submittedName>
</protein>